<dbReference type="PANTHER" id="PTHR46820:SF1">
    <property type="entry name" value="HISTONE-LYSINE N-METHYLTRANSFERASE SETD7"/>
    <property type="match status" value="1"/>
</dbReference>
<accession>A0A0K2USZ7</accession>
<evidence type="ECO:0000313" key="2">
    <source>
        <dbReference type="EMBL" id="CDW41185.1"/>
    </source>
</evidence>
<reference evidence="2" key="1">
    <citation type="submission" date="2014-05" db="EMBL/GenBank/DDBJ databases">
        <authorList>
            <person name="Chronopoulou M."/>
        </authorList>
    </citation>
    <scope>NUCLEOTIDE SEQUENCE</scope>
    <source>
        <tissue evidence="2">Whole organism</tissue>
    </source>
</reference>
<protein>
    <recommendedName>
        <fullName evidence="3">SET domain-containing protein</fullName>
    </recommendedName>
</protein>
<keyword evidence="1" id="KW-0472">Membrane</keyword>
<dbReference type="SUPFAM" id="SSF82199">
    <property type="entry name" value="SET domain"/>
    <property type="match status" value="1"/>
</dbReference>
<dbReference type="AlphaFoldDB" id="A0A0K2USZ7"/>
<feature type="non-terminal residue" evidence="2">
    <location>
        <position position="382"/>
    </location>
</feature>
<evidence type="ECO:0000256" key="1">
    <source>
        <dbReference type="SAM" id="Phobius"/>
    </source>
</evidence>
<dbReference type="Gene3D" id="2.170.270.10">
    <property type="entry name" value="SET domain"/>
    <property type="match status" value="1"/>
</dbReference>
<dbReference type="OrthoDB" id="294378at2759"/>
<keyword evidence="1" id="KW-1133">Transmembrane helix</keyword>
<feature type="transmembrane region" description="Helical" evidence="1">
    <location>
        <begin position="12"/>
        <end position="31"/>
    </location>
</feature>
<dbReference type="InterPro" id="IPR046341">
    <property type="entry name" value="SET_dom_sf"/>
</dbReference>
<feature type="non-terminal residue" evidence="2">
    <location>
        <position position="1"/>
    </location>
</feature>
<dbReference type="PANTHER" id="PTHR46820">
    <property type="entry name" value="HISTONE-LYSINE N-METHYLTRANSFERASE SETD7"/>
    <property type="match status" value="1"/>
</dbReference>
<keyword evidence="1" id="KW-0812">Transmembrane</keyword>
<organism evidence="2">
    <name type="scientific">Lepeophtheirus salmonis</name>
    <name type="common">Salmon louse</name>
    <name type="synonym">Caligus salmonis</name>
    <dbReference type="NCBI Taxonomy" id="72036"/>
    <lineage>
        <taxon>Eukaryota</taxon>
        <taxon>Metazoa</taxon>
        <taxon>Ecdysozoa</taxon>
        <taxon>Arthropoda</taxon>
        <taxon>Crustacea</taxon>
        <taxon>Multicrustacea</taxon>
        <taxon>Hexanauplia</taxon>
        <taxon>Copepoda</taxon>
        <taxon>Siphonostomatoida</taxon>
        <taxon>Caligidae</taxon>
        <taxon>Lepeophtheirus</taxon>
    </lineage>
</organism>
<proteinExistence type="predicted"/>
<dbReference type="GO" id="GO:0003682">
    <property type="term" value="F:chromatin binding"/>
    <property type="evidence" value="ECO:0007669"/>
    <property type="project" value="TreeGrafter"/>
</dbReference>
<sequence>LTQFTSRVSWSYYLVMNYSISLYLISLILYLKASSGTRHGYFSLCNSYTNGIKRVWLKYSGFEIQAWLKSVIPVPLKEKDILASFYSESDYLALKEVRSTSGLTWRAFGDKLFDGWIYGKVDSQRHFIPSRTYYIFPDYITALIGNFSHNNEFLEGVETHITHYRCTDEVMELKFSNPKPHAPLLKPFRPNSHSLSKTPLVRDPLEKRNVYLSPSITILELKSEDSLFARRNITPHSLVAYYNGYKVPISDTFANISDFDTAYKNVMNYDMYWMMNIPLESVDSKNYIATLGHKVNHHFWLYNVDFGYAKHPLYGEIRCLTSTKRIRKGQEIFAHYGYVIGEEETPDWYNDLYYKSLKMHPEIRKNTPQKSSGKDTNSKLNK</sequence>
<dbReference type="GO" id="GO:0070828">
    <property type="term" value="P:heterochromatin organization"/>
    <property type="evidence" value="ECO:0007669"/>
    <property type="project" value="TreeGrafter"/>
</dbReference>
<name>A0A0K2USZ7_LEPSM</name>
<dbReference type="GO" id="GO:0005694">
    <property type="term" value="C:chromosome"/>
    <property type="evidence" value="ECO:0007669"/>
    <property type="project" value="TreeGrafter"/>
</dbReference>
<dbReference type="EMBL" id="HACA01023824">
    <property type="protein sequence ID" value="CDW41185.1"/>
    <property type="molecule type" value="Transcribed_RNA"/>
</dbReference>
<evidence type="ECO:0008006" key="3">
    <source>
        <dbReference type="Google" id="ProtNLM"/>
    </source>
</evidence>
<dbReference type="GO" id="GO:0005634">
    <property type="term" value="C:nucleus"/>
    <property type="evidence" value="ECO:0007669"/>
    <property type="project" value="TreeGrafter"/>
</dbReference>